<evidence type="ECO:0000313" key="10">
    <source>
        <dbReference type="RefSeq" id="XP_022244218.1"/>
    </source>
</evidence>
<evidence type="ECO:0000256" key="7">
    <source>
        <dbReference type="SAM" id="SignalP"/>
    </source>
</evidence>
<evidence type="ECO:0000256" key="6">
    <source>
        <dbReference type="ARBA" id="ARBA00023180"/>
    </source>
</evidence>
<proteinExistence type="predicted"/>
<dbReference type="Proteomes" id="UP000694941">
    <property type="component" value="Unplaced"/>
</dbReference>
<dbReference type="InterPro" id="IPR018247">
    <property type="entry name" value="EF_Hand_1_Ca_BS"/>
</dbReference>
<evidence type="ECO:0000256" key="5">
    <source>
        <dbReference type="ARBA" id="ARBA00023157"/>
    </source>
</evidence>
<organism evidence="9 11">
    <name type="scientific">Limulus polyphemus</name>
    <name type="common">Atlantic horseshoe crab</name>
    <dbReference type="NCBI Taxonomy" id="6850"/>
    <lineage>
        <taxon>Eukaryota</taxon>
        <taxon>Metazoa</taxon>
        <taxon>Ecdysozoa</taxon>
        <taxon>Arthropoda</taxon>
        <taxon>Chelicerata</taxon>
        <taxon>Merostomata</taxon>
        <taxon>Xiphosura</taxon>
        <taxon>Limulidae</taxon>
        <taxon>Limulus</taxon>
    </lineage>
</organism>
<evidence type="ECO:0000313" key="9">
    <source>
        <dbReference type="Proteomes" id="UP000694941"/>
    </source>
</evidence>
<evidence type="ECO:0000256" key="4">
    <source>
        <dbReference type="ARBA" id="ARBA00022837"/>
    </source>
</evidence>
<dbReference type="SUPFAM" id="SSF100895">
    <property type="entry name" value="Kazal-type serine protease inhibitors"/>
    <property type="match status" value="1"/>
</dbReference>
<evidence type="ECO:0000313" key="11">
    <source>
        <dbReference type="RefSeq" id="XP_022244269.1"/>
    </source>
</evidence>
<name>A0ABM1SKW3_LIMPO</name>
<keyword evidence="3 7" id="KW-0732">Signal</keyword>
<keyword evidence="4" id="KW-0106">Calcium</keyword>
<dbReference type="Pfam" id="PF10591">
    <property type="entry name" value="SPARC_Ca_bdg"/>
    <property type="match status" value="1"/>
</dbReference>
<dbReference type="Gene3D" id="1.10.238.10">
    <property type="entry name" value="EF-hand"/>
    <property type="match status" value="1"/>
</dbReference>
<gene>
    <name evidence="10 11" type="primary">LOC106462747</name>
</gene>
<feature type="chain" id="PRO_5045023173" evidence="7">
    <location>
        <begin position="20"/>
        <end position="278"/>
    </location>
</feature>
<keyword evidence="6" id="KW-0325">Glycoprotein</keyword>
<comment type="subcellular location">
    <subcellularLocation>
        <location evidence="1">Secreted</location>
    </subcellularLocation>
</comment>
<dbReference type="GeneID" id="106462747"/>
<evidence type="ECO:0000256" key="1">
    <source>
        <dbReference type="ARBA" id="ARBA00004613"/>
    </source>
</evidence>
<sequence length="278" mass="32420">MRVFIVLIFCVYYSIGVNAKTGHLVEGERDELDLIAEDDVLLNNNPHLNSVDGLGDSHEDVCAHHHCGAGKECVVNELNKPTCACVKKCLPEKDERRKVCSNHNETWDSYCEVYRMRCLCKEDSEECSRRKYRHVHVEYYGACRELQECSEEELADFPRRMREWLFNVMQDLVQHHELKGYYAKLEKEAEKSISRKWVNAVIWKFCDLDTHPEDRAVSRHELFPLRAPLVVMEHCISTFLNQCDANNDKMITLTEWGVCLGLEENEILDKCAAVRRKH</sequence>
<keyword evidence="2" id="KW-0964">Secreted</keyword>
<dbReference type="RefSeq" id="XP_022244218.1">
    <property type="nucleotide sequence ID" value="XM_022388510.1"/>
</dbReference>
<dbReference type="PANTHER" id="PTHR13866:SF14">
    <property type="entry name" value="BM-40"/>
    <property type="match status" value="1"/>
</dbReference>
<feature type="domain" description="Follistatin-like" evidence="8">
    <location>
        <begin position="61"/>
        <end position="84"/>
    </location>
</feature>
<dbReference type="InterPro" id="IPR019577">
    <property type="entry name" value="SPARC/Testican_Ca-bd-dom"/>
</dbReference>
<dbReference type="InterPro" id="IPR037641">
    <property type="entry name" value="SPARC_FS"/>
</dbReference>
<protein>
    <submittedName>
        <fullName evidence="10 11">SPARC-like</fullName>
    </submittedName>
</protein>
<keyword evidence="9" id="KW-1185">Reference proteome</keyword>
<evidence type="ECO:0000259" key="8">
    <source>
        <dbReference type="SMART" id="SM00274"/>
    </source>
</evidence>
<dbReference type="Gene3D" id="3.30.60.30">
    <property type="match status" value="1"/>
</dbReference>
<dbReference type="CDD" id="cd01328">
    <property type="entry name" value="FSL_SPARC"/>
    <property type="match status" value="1"/>
</dbReference>
<dbReference type="SMART" id="SM00274">
    <property type="entry name" value="FOLN"/>
    <property type="match status" value="1"/>
</dbReference>
<dbReference type="PROSITE" id="PS00018">
    <property type="entry name" value="EF_HAND_1"/>
    <property type="match status" value="1"/>
</dbReference>
<dbReference type="InterPro" id="IPR036058">
    <property type="entry name" value="Kazal_dom_sf"/>
</dbReference>
<reference evidence="10 11" key="1">
    <citation type="submission" date="2025-05" db="UniProtKB">
        <authorList>
            <consortium name="RefSeq"/>
        </authorList>
    </citation>
    <scope>IDENTIFICATION</scope>
    <source>
        <tissue evidence="10 11">Muscle</tissue>
    </source>
</reference>
<dbReference type="CDD" id="cd16231">
    <property type="entry name" value="EFh_SPARC_like"/>
    <property type="match status" value="1"/>
</dbReference>
<evidence type="ECO:0000256" key="2">
    <source>
        <dbReference type="ARBA" id="ARBA00022525"/>
    </source>
</evidence>
<dbReference type="InterPro" id="IPR011992">
    <property type="entry name" value="EF-hand-dom_pair"/>
</dbReference>
<accession>A0ABM1SKW3</accession>
<dbReference type="Pfam" id="PF09289">
    <property type="entry name" value="FOLN"/>
    <property type="match status" value="1"/>
</dbReference>
<feature type="signal peptide" evidence="7">
    <location>
        <begin position="1"/>
        <end position="19"/>
    </location>
</feature>
<dbReference type="SUPFAM" id="SSF47473">
    <property type="entry name" value="EF-hand"/>
    <property type="match status" value="1"/>
</dbReference>
<dbReference type="PANTHER" id="PTHR13866">
    <property type="entry name" value="SPARC OSTEONECTIN"/>
    <property type="match status" value="1"/>
</dbReference>
<keyword evidence="5" id="KW-1015">Disulfide bond</keyword>
<dbReference type="RefSeq" id="XP_022244269.1">
    <property type="nucleotide sequence ID" value="XM_022388561.1"/>
</dbReference>
<evidence type="ECO:0000256" key="3">
    <source>
        <dbReference type="ARBA" id="ARBA00022729"/>
    </source>
</evidence>
<dbReference type="InterPro" id="IPR015369">
    <property type="entry name" value="Follistatin/Osteonectin_EGF"/>
</dbReference>
<dbReference type="InterPro" id="IPR003645">
    <property type="entry name" value="Fol_N"/>
</dbReference>